<gene>
    <name evidence="1" type="ORF">PIB30_000071</name>
</gene>
<keyword evidence="2" id="KW-1185">Reference proteome</keyword>
<feature type="non-terminal residue" evidence="1">
    <location>
        <position position="1"/>
    </location>
</feature>
<organism evidence="1 2">
    <name type="scientific">Stylosanthes scabra</name>
    <dbReference type="NCBI Taxonomy" id="79078"/>
    <lineage>
        <taxon>Eukaryota</taxon>
        <taxon>Viridiplantae</taxon>
        <taxon>Streptophyta</taxon>
        <taxon>Embryophyta</taxon>
        <taxon>Tracheophyta</taxon>
        <taxon>Spermatophyta</taxon>
        <taxon>Magnoliopsida</taxon>
        <taxon>eudicotyledons</taxon>
        <taxon>Gunneridae</taxon>
        <taxon>Pentapetalae</taxon>
        <taxon>rosids</taxon>
        <taxon>fabids</taxon>
        <taxon>Fabales</taxon>
        <taxon>Fabaceae</taxon>
        <taxon>Papilionoideae</taxon>
        <taxon>50 kb inversion clade</taxon>
        <taxon>dalbergioids sensu lato</taxon>
        <taxon>Dalbergieae</taxon>
        <taxon>Pterocarpus clade</taxon>
        <taxon>Stylosanthes</taxon>
    </lineage>
</organism>
<reference evidence="1 2" key="1">
    <citation type="journal article" date="2023" name="Plants (Basel)">
        <title>Bridging the Gap: Combining Genomics and Transcriptomics Approaches to Understand Stylosanthes scabra, an Orphan Legume from the Brazilian Caatinga.</title>
        <authorList>
            <person name="Ferreira-Neto J.R.C."/>
            <person name="da Silva M.D."/>
            <person name="Binneck E."/>
            <person name="de Melo N.F."/>
            <person name="da Silva R.H."/>
            <person name="de Melo A.L.T.M."/>
            <person name="Pandolfi V."/>
            <person name="Bustamante F.O."/>
            <person name="Brasileiro-Vidal A.C."/>
            <person name="Benko-Iseppon A.M."/>
        </authorList>
    </citation>
    <scope>NUCLEOTIDE SEQUENCE [LARGE SCALE GENOMIC DNA]</scope>
    <source>
        <tissue evidence="1">Leaves</tissue>
    </source>
</reference>
<comment type="caution">
    <text evidence="1">The sequence shown here is derived from an EMBL/GenBank/DDBJ whole genome shotgun (WGS) entry which is preliminary data.</text>
</comment>
<sequence>PKVTLFLIHPTGISQNVAIASDIILSSHVLLASSKLWQFFNLPSTLSPSLPIRYPLWQYSFGFAAFFTKKASSRLGFVIAFHTSSSASNGFCVVFPCLEVYWCWHGFSGIFNVPNIQYQMSISMLQALCHSPCEDA</sequence>
<dbReference type="EMBL" id="JASCZI010000001">
    <property type="protein sequence ID" value="MED6105948.1"/>
    <property type="molecule type" value="Genomic_DNA"/>
</dbReference>
<name>A0ABU6Q211_9FABA</name>
<dbReference type="Proteomes" id="UP001341840">
    <property type="component" value="Unassembled WGS sequence"/>
</dbReference>
<proteinExistence type="predicted"/>
<accession>A0ABU6Q211</accession>
<evidence type="ECO:0000313" key="1">
    <source>
        <dbReference type="EMBL" id="MED6105948.1"/>
    </source>
</evidence>
<evidence type="ECO:0000313" key="2">
    <source>
        <dbReference type="Proteomes" id="UP001341840"/>
    </source>
</evidence>
<protein>
    <submittedName>
        <fullName evidence="1">Uncharacterized protein</fullName>
    </submittedName>
</protein>